<dbReference type="NCBIfam" id="NF003805">
    <property type="entry name" value="PRK05395.1-2"/>
    <property type="match status" value="1"/>
</dbReference>
<feature type="binding site" evidence="7 9">
    <location>
        <position position="76"/>
    </location>
    <ligand>
        <name>substrate</name>
    </ligand>
</feature>
<evidence type="ECO:0000256" key="10">
    <source>
        <dbReference type="PIRSR" id="PIRSR001399-3"/>
    </source>
</evidence>
<sequence length="143" mass="15912">MLKNEIAIINGPNLNLIGKREPTFYGDLSMNKYFLKLIEKPYLKNITLSYTQSNHEGEIIESLHEKEGSVLGIVLNAGAFTHTSLAIADAIRSISVPIVEVHITNTSKREKYRQLSFISSVSKGSICGFGMFSYELAIISFII</sequence>
<comment type="function">
    <text evidence="7">Catalyzes a trans-dehydration via an enolate intermediate.</text>
</comment>
<evidence type="ECO:0000256" key="3">
    <source>
        <dbReference type="ARBA" id="ARBA00011037"/>
    </source>
</evidence>
<reference evidence="11 12" key="1">
    <citation type="journal article" date="2013" name="Environ. Microbiol.">
        <title>The nutrient supplying capabilities of Uzinura, an endosymbiont of armoured scale insects.</title>
        <authorList>
            <person name="Sabree Z.L."/>
            <person name="Huang C.Y."/>
            <person name="Okusu A."/>
            <person name="Moran N.A."/>
            <person name="Normark B.B."/>
        </authorList>
    </citation>
    <scope>NUCLEOTIDE SEQUENCE [LARGE SCALE GENOMIC DNA]</scope>
    <source>
        <strain evidence="11 12">ASNER</strain>
    </source>
</reference>
<comment type="subunit">
    <text evidence="4 7">Homododecamer.</text>
</comment>
<evidence type="ECO:0000256" key="2">
    <source>
        <dbReference type="ARBA" id="ARBA00004902"/>
    </source>
</evidence>
<keyword evidence="6 7" id="KW-0456">Lyase</keyword>
<evidence type="ECO:0000256" key="6">
    <source>
        <dbReference type="ARBA" id="ARBA00023239"/>
    </source>
</evidence>
<evidence type="ECO:0000256" key="4">
    <source>
        <dbReference type="ARBA" id="ARBA00011193"/>
    </source>
</evidence>
<dbReference type="Gene3D" id="3.40.50.9100">
    <property type="entry name" value="Dehydroquinase, class II"/>
    <property type="match status" value="1"/>
</dbReference>
<dbReference type="HOGENOM" id="CLU_090968_2_0_10"/>
<name>L7VK56_9FLAO</name>
<proteinExistence type="inferred from homology"/>
<dbReference type="UniPathway" id="UPA00053">
    <property type="reaction ID" value="UER00086"/>
</dbReference>
<dbReference type="Pfam" id="PF01220">
    <property type="entry name" value="DHquinase_II"/>
    <property type="match status" value="1"/>
</dbReference>
<evidence type="ECO:0000256" key="9">
    <source>
        <dbReference type="PIRSR" id="PIRSR001399-2"/>
    </source>
</evidence>
<feature type="binding site" evidence="7 9">
    <location>
        <position position="113"/>
    </location>
    <ligand>
        <name>substrate</name>
    </ligand>
</feature>
<evidence type="ECO:0000313" key="11">
    <source>
        <dbReference type="EMBL" id="AGC66861.1"/>
    </source>
</evidence>
<dbReference type="InterPro" id="IPR036441">
    <property type="entry name" value="DHquinase_II_sf"/>
</dbReference>
<dbReference type="AlphaFoldDB" id="L7VK56"/>
<comment type="catalytic activity">
    <reaction evidence="1 7">
        <text>3-dehydroquinate = 3-dehydroshikimate + H2O</text>
        <dbReference type="Rhea" id="RHEA:21096"/>
        <dbReference type="ChEBI" id="CHEBI:15377"/>
        <dbReference type="ChEBI" id="CHEBI:16630"/>
        <dbReference type="ChEBI" id="CHEBI:32364"/>
        <dbReference type="EC" id="4.2.1.10"/>
    </reaction>
</comment>
<dbReference type="GO" id="GO:0003855">
    <property type="term" value="F:3-dehydroquinate dehydratase activity"/>
    <property type="evidence" value="ECO:0007669"/>
    <property type="project" value="UniProtKB-UniRule"/>
</dbReference>
<keyword evidence="7" id="KW-0057">Aromatic amino acid biosynthesis</keyword>
<dbReference type="PATRIC" id="fig|1133592.3.peg.81"/>
<dbReference type="PANTHER" id="PTHR21272">
    <property type="entry name" value="CATABOLIC 3-DEHYDROQUINASE"/>
    <property type="match status" value="1"/>
</dbReference>
<feature type="binding site" evidence="7 9">
    <location>
        <position position="82"/>
    </location>
    <ligand>
        <name>substrate</name>
    </ligand>
</feature>
<evidence type="ECO:0000256" key="1">
    <source>
        <dbReference type="ARBA" id="ARBA00001864"/>
    </source>
</evidence>
<comment type="similarity">
    <text evidence="3 7">Belongs to the type-II 3-dehydroquinase family.</text>
</comment>
<dbReference type="EC" id="4.2.1.10" evidence="5 7"/>
<keyword evidence="12" id="KW-1185">Reference proteome</keyword>
<feature type="site" description="Transition state stabilizer" evidence="7 10">
    <location>
        <position position="20"/>
    </location>
</feature>
<evidence type="ECO:0000256" key="7">
    <source>
        <dbReference type="HAMAP-Rule" id="MF_00169"/>
    </source>
</evidence>
<feature type="active site" description="Proton acceptor" evidence="7 8">
    <location>
        <position position="25"/>
    </location>
</feature>
<feature type="binding site" evidence="7 9">
    <location>
        <position position="89"/>
    </location>
    <ligand>
        <name>substrate</name>
    </ligand>
</feature>
<dbReference type="GO" id="GO:0019631">
    <property type="term" value="P:quinate catabolic process"/>
    <property type="evidence" value="ECO:0007669"/>
    <property type="project" value="TreeGrafter"/>
</dbReference>
<accession>L7VK56</accession>
<comment type="pathway">
    <text evidence="2 7">Metabolic intermediate biosynthesis; chorismate biosynthesis; chorismate from D-erythrose 4-phosphate and phosphoenolpyruvate: step 3/7.</text>
</comment>
<dbReference type="GO" id="GO:0009073">
    <property type="term" value="P:aromatic amino acid family biosynthetic process"/>
    <property type="evidence" value="ECO:0007669"/>
    <property type="project" value="UniProtKB-KW"/>
</dbReference>
<organism evidence="11 12">
    <name type="scientific">Candidatus Uzinura diaspidicola str. ASNER</name>
    <dbReference type="NCBI Taxonomy" id="1133592"/>
    <lineage>
        <taxon>Bacteria</taxon>
        <taxon>Pseudomonadati</taxon>
        <taxon>Bacteroidota</taxon>
        <taxon>Flavobacteriia</taxon>
        <taxon>Flavobacteriales</taxon>
        <taxon>Candidatus Uzinura</taxon>
    </lineage>
</organism>
<evidence type="ECO:0000256" key="8">
    <source>
        <dbReference type="PIRSR" id="PIRSR001399-1"/>
    </source>
</evidence>
<evidence type="ECO:0000256" key="5">
    <source>
        <dbReference type="ARBA" id="ARBA00012060"/>
    </source>
</evidence>
<keyword evidence="7" id="KW-0028">Amino-acid biosynthesis</keyword>
<protein>
    <recommendedName>
        <fullName evidence="5 7">3-dehydroquinate dehydratase</fullName>
        <shortName evidence="7">3-dehydroquinase</shortName>
        <ecNumber evidence="5 7">4.2.1.10</ecNumber>
    </recommendedName>
    <alternativeName>
        <fullName evidence="7">Type II DHQase</fullName>
    </alternativeName>
</protein>
<dbReference type="HAMAP" id="MF_00169">
    <property type="entry name" value="AroQ"/>
    <property type="match status" value="1"/>
</dbReference>
<feature type="binding site" evidence="7 9">
    <location>
        <begin position="103"/>
        <end position="104"/>
    </location>
    <ligand>
        <name>substrate</name>
    </ligand>
</feature>
<dbReference type="OrthoDB" id="9790793at2"/>
<dbReference type="InterPro" id="IPR001874">
    <property type="entry name" value="DHquinase_II"/>
</dbReference>
<dbReference type="EMBL" id="CP003263">
    <property type="protein sequence ID" value="AGC66861.1"/>
    <property type="molecule type" value="Genomic_DNA"/>
</dbReference>
<evidence type="ECO:0000313" key="12">
    <source>
        <dbReference type="Proteomes" id="UP000011174"/>
    </source>
</evidence>
<gene>
    <name evidence="11" type="primary">aroD</name>
    <name evidence="7" type="synonym">aroQ</name>
    <name evidence="11" type="ORF">ASNER_093</name>
</gene>
<dbReference type="CDD" id="cd00466">
    <property type="entry name" value="DHQase_II"/>
    <property type="match status" value="1"/>
</dbReference>
<dbReference type="GO" id="GO:0008652">
    <property type="term" value="P:amino acid biosynthetic process"/>
    <property type="evidence" value="ECO:0007669"/>
    <property type="project" value="UniProtKB-KW"/>
</dbReference>
<dbReference type="KEGG" id="udi:ASNER_093"/>
<dbReference type="PANTHER" id="PTHR21272:SF3">
    <property type="entry name" value="CATABOLIC 3-DEHYDROQUINASE"/>
    <property type="match status" value="1"/>
</dbReference>
<dbReference type="GO" id="GO:0009423">
    <property type="term" value="P:chorismate biosynthetic process"/>
    <property type="evidence" value="ECO:0007669"/>
    <property type="project" value="UniProtKB-UniRule"/>
</dbReference>
<feature type="active site" description="Proton donor" evidence="7 8">
    <location>
        <position position="102"/>
    </location>
</feature>
<dbReference type="STRING" id="1133592.ASNER_093"/>
<dbReference type="PIRSF" id="PIRSF001399">
    <property type="entry name" value="DHquinase_II"/>
    <property type="match status" value="1"/>
</dbReference>
<dbReference type="NCBIfam" id="NF003807">
    <property type="entry name" value="PRK05395.1-4"/>
    <property type="match status" value="1"/>
</dbReference>
<dbReference type="Proteomes" id="UP000011174">
    <property type="component" value="Chromosome"/>
</dbReference>
<dbReference type="SUPFAM" id="SSF52304">
    <property type="entry name" value="Type II 3-dehydroquinate dehydratase"/>
    <property type="match status" value="1"/>
</dbReference>